<proteinExistence type="predicted"/>
<dbReference type="GO" id="GO:0004860">
    <property type="term" value="F:protein kinase inhibitor activity"/>
    <property type="evidence" value="ECO:0007669"/>
    <property type="project" value="UniProtKB-KW"/>
</dbReference>
<dbReference type="RefSeq" id="WP_397090987.1">
    <property type="nucleotide sequence ID" value="NZ_JBIRYO010000002.1"/>
</dbReference>
<dbReference type="InterPro" id="IPR008914">
    <property type="entry name" value="PEBP"/>
</dbReference>
<evidence type="ECO:0000313" key="2">
    <source>
        <dbReference type="Proteomes" id="UP001611415"/>
    </source>
</evidence>
<keyword evidence="2" id="KW-1185">Reference proteome</keyword>
<gene>
    <name evidence="1" type="ORF">ACH49W_03700</name>
</gene>
<dbReference type="SUPFAM" id="SSF49777">
    <property type="entry name" value="PEBP-like"/>
    <property type="match status" value="1"/>
</dbReference>
<organism evidence="1 2">
    <name type="scientific">Nocardia xishanensis</name>
    <dbReference type="NCBI Taxonomy" id="238964"/>
    <lineage>
        <taxon>Bacteria</taxon>
        <taxon>Bacillati</taxon>
        <taxon>Actinomycetota</taxon>
        <taxon>Actinomycetes</taxon>
        <taxon>Mycobacteriales</taxon>
        <taxon>Nocardiaceae</taxon>
        <taxon>Nocardia</taxon>
    </lineage>
</organism>
<dbReference type="PANTHER" id="PTHR11362:SF82">
    <property type="entry name" value="PHOSPHATIDYLETHANOLAMINE-BINDING PROTEIN 4"/>
    <property type="match status" value="1"/>
</dbReference>
<name>A0ABW7WUC6_9NOCA</name>
<dbReference type="InterPro" id="IPR035810">
    <property type="entry name" value="PEBP_euk"/>
</dbReference>
<evidence type="ECO:0000313" key="1">
    <source>
        <dbReference type="EMBL" id="MFI2472459.1"/>
    </source>
</evidence>
<dbReference type="Proteomes" id="UP001611415">
    <property type="component" value="Unassembled WGS sequence"/>
</dbReference>
<reference evidence="1 2" key="1">
    <citation type="submission" date="2024-10" db="EMBL/GenBank/DDBJ databases">
        <title>The Natural Products Discovery Center: Release of the First 8490 Sequenced Strains for Exploring Actinobacteria Biosynthetic Diversity.</title>
        <authorList>
            <person name="Kalkreuter E."/>
            <person name="Kautsar S.A."/>
            <person name="Yang D."/>
            <person name="Bader C.D."/>
            <person name="Teijaro C.N."/>
            <person name="Fluegel L."/>
            <person name="Davis C.M."/>
            <person name="Simpson J.R."/>
            <person name="Lauterbach L."/>
            <person name="Steele A.D."/>
            <person name="Gui C."/>
            <person name="Meng S."/>
            <person name="Li G."/>
            <person name="Viehrig K."/>
            <person name="Ye F."/>
            <person name="Su P."/>
            <person name="Kiefer A.F."/>
            <person name="Nichols A."/>
            <person name="Cepeda A.J."/>
            <person name="Yan W."/>
            <person name="Fan B."/>
            <person name="Jiang Y."/>
            <person name="Adhikari A."/>
            <person name="Zheng C.-J."/>
            <person name="Schuster L."/>
            <person name="Cowan T.M."/>
            <person name="Smanski M.J."/>
            <person name="Chevrette M.G."/>
            <person name="De Carvalho L.P.S."/>
            <person name="Shen B."/>
        </authorList>
    </citation>
    <scope>NUCLEOTIDE SEQUENCE [LARGE SCALE GENOMIC DNA]</scope>
    <source>
        <strain evidence="1 2">NPDC019275</strain>
    </source>
</reference>
<dbReference type="Pfam" id="PF01161">
    <property type="entry name" value="PBP"/>
    <property type="match status" value="1"/>
</dbReference>
<sequence>MTGGASCRSERRDGVIIQDVNANDALLTALQRERFVPDRIDAFAGAEATAKYGDVRVSPGEKLSVERTANAPELEWPLRENDSGAHTVLMFDVDAPSRATSHGLCWLHWAVVDIPGLDIARGAEIVPYAGPTPPKGSGPHRYVLAVYRQTRESSLPQLDRPRFDPLRFAHSLALEPIAANFFVAENE</sequence>
<dbReference type="EMBL" id="JBIRYO010000002">
    <property type="protein sequence ID" value="MFI2472459.1"/>
    <property type="molecule type" value="Genomic_DNA"/>
</dbReference>
<dbReference type="CDD" id="cd00866">
    <property type="entry name" value="PEBP_euk"/>
    <property type="match status" value="1"/>
</dbReference>
<protein>
    <submittedName>
        <fullName evidence="1">YbhB/YbcL family Raf kinase inhibitor-like protein</fullName>
    </submittedName>
</protein>
<comment type="caution">
    <text evidence="1">The sequence shown here is derived from an EMBL/GenBank/DDBJ whole genome shotgun (WGS) entry which is preliminary data.</text>
</comment>
<keyword evidence="1" id="KW-0649">Protein kinase inhibitor</keyword>
<accession>A0ABW7WUC6</accession>
<dbReference type="PANTHER" id="PTHR11362">
    <property type="entry name" value="PHOSPHATIDYLETHANOLAMINE-BINDING PROTEIN"/>
    <property type="match status" value="1"/>
</dbReference>
<dbReference type="Gene3D" id="3.90.280.10">
    <property type="entry name" value="PEBP-like"/>
    <property type="match status" value="1"/>
</dbReference>
<dbReference type="InterPro" id="IPR036610">
    <property type="entry name" value="PEBP-like_sf"/>
</dbReference>